<organism evidence="2 3">
    <name type="scientific">Nocardioides soli</name>
    <dbReference type="NCBI Taxonomy" id="1036020"/>
    <lineage>
        <taxon>Bacteria</taxon>
        <taxon>Bacillati</taxon>
        <taxon>Actinomycetota</taxon>
        <taxon>Actinomycetes</taxon>
        <taxon>Propionibacteriales</taxon>
        <taxon>Nocardioidaceae</taxon>
        <taxon>Nocardioides</taxon>
    </lineage>
</organism>
<reference evidence="2 3" key="1">
    <citation type="submission" date="2020-08" db="EMBL/GenBank/DDBJ databases">
        <title>Sequencing the genomes of 1000 actinobacteria strains.</title>
        <authorList>
            <person name="Klenk H.-P."/>
        </authorList>
    </citation>
    <scope>NUCLEOTIDE SEQUENCE [LARGE SCALE GENOMIC DNA]</scope>
    <source>
        <strain evidence="2 3">DSM 105498</strain>
    </source>
</reference>
<keyword evidence="3" id="KW-1185">Reference proteome</keyword>
<sequence>MPDPTFDEELERRLHLLEDPASSDRILDDLPARDVLLAALGLVVLTVVLLLWGYPR</sequence>
<comment type="caution">
    <text evidence="2">The sequence shown here is derived from an EMBL/GenBank/DDBJ whole genome shotgun (WGS) entry which is preliminary data.</text>
</comment>
<name>A0A7W4VWR2_9ACTN</name>
<dbReference type="AlphaFoldDB" id="A0A7W4VWR2"/>
<gene>
    <name evidence="2" type="ORF">FHU40_002953</name>
</gene>
<protein>
    <submittedName>
        <fullName evidence="2">Uncharacterized protein</fullName>
    </submittedName>
</protein>
<dbReference type="Proteomes" id="UP000589626">
    <property type="component" value="Unassembled WGS sequence"/>
</dbReference>
<keyword evidence="1" id="KW-0812">Transmembrane</keyword>
<evidence type="ECO:0000256" key="1">
    <source>
        <dbReference type="SAM" id="Phobius"/>
    </source>
</evidence>
<dbReference type="RefSeq" id="WP_183593021.1">
    <property type="nucleotide sequence ID" value="NZ_JACHWR010000002.1"/>
</dbReference>
<keyword evidence="1" id="KW-1133">Transmembrane helix</keyword>
<evidence type="ECO:0000313" key="2">
    <source>
        <dbReference type="EMBL" id="MBB3043135.1"/>
    </source>
</evidence>
<proteinExistence type="predicted"/>
<keyword evidence="1" id="KW-0472">Membrane</keyword>
<dbReference type="EMBL" id="JACHWR010000002">
    <property type="protein sequence ID" value="MBB3043135.1"/>
    <property type="molecule type" value="Genomic_DNA"/>
</dbReference>
<feature type="transmembrane region" description="Helical" evidence="1">
    <location>
        <begin position="35"/>
        <end position="54"/>
    </location>
</feature>
<accession>A0A7W4VWR2</accession>
<evidence type="ECO:0000313" key="3">
    <source>
        <dbReference type="Proteomes" id="UP000589626"/>
    </source>
</evidence>